<reference evidence="5 6" key="1">
    <citation type="journal article" date="2014" name="BMC Genomics">
        <title>Genome and secretome analysis of the hemibiotrophic fungal pathogen, Moniliophthora roreri, which causes frosty pod rot disease of cacao: mechanisms of the biotrophic and necrotrophic phases.</title>
        <authorList>
            <person name="Meinhardt L.W."/>
            <person name="Costa G.G.L."/>
            <person name="Thomazella D.P.T."/>
            <person name="Teixeira P.J.P.L."/>
            <person name="Carazzolle M.F."/>
            <person name="Schuster S.C."/>
            <person name="Carlson J.E."/>
            <person name="Guiltinan M.J."/>
            <person name="Mieczkowski P."/>
            <person name="Farmer A."/>
            <person name="Ramaraj T."/>
            <person name="Crozier J."/>
            <person name="Davis R.E."/>
            <person name="Shao J."/>
            <person name="Melnick R.L."/>
            <person name="Pereira G.A.G."/>
            <person name="Bailey B.A."/>
        </authorList>
    </citation>
    <scope>NUCLEOTIDE SEQUENCE [LARGE SCALE GENOMIC DNA]</scope>
    <source>
        <strain evidence="5 6">MCA 2997</strain>
    </source>
</reference>
<dbReference type="PANTHER" id="PTHR46910:SF38">
    <property type="entry name" value="ZN(2)-C6 FUNGAL-TYPE DOMAIN-CONTAINING PROTEIN"/>
    <property type="match status" value="1"/>
</dbReference>
<dbReference type="PROSITE" id="PS00463">
    <property type="entry name" value="ZN2_CY6_FUNGAL_1"/>
    <property type="match status" value="1"/>
</dbReference>
<keyword evidence="1" id="KW-0479">Metal-binding</keyword>
<dbReference type="Proteomes" id="UP000017559">
    <property type="component" value="Unassembled WGS sequence"/>
</dbReference>
<dbReference type="KEGG" id="mrr:Moror_10953"/>
<dbReference type="PROSITE" id="PS50048">
    <property type="entry name" value="ZN2_CY6_FUNGAL_2"/>
    <property type="match status" value="1"/>
</dbReference>
<feature type="domain" description="Zn(2)-C6 fungal-type" evidence="4">
    <location>
        <begin position="24"/>
        <end position="57"/>
    </location>
</feature>
<dbReference type="GO" id="GO:0003677">
    <property type="term" value="F:DNA binding"/>
    <property type="evidence" value="ECO:0007669"/>
    <property type="project" value="InterPro"/>
</dbReference>
<dbReference type="Gene3D" id="4.10.240.10">
    <property type="entry name" value="Zn(2)-C6 fungal-type DNA-binding domain"/>
    <property type="match status" value="1"/>
</dbReference>
<sequence length="867" mass="97057">MSEEYQPRYEAPQGGFKKRRLQNACDLCRQKKVRCDSANMPGNRCSNCIAFGSECTHVLANAKKRGAPKPSIQPAGASHSPEASPSSCHNAEHTRKDFSHPGQELTSTVLSASYSLPSDPVLAQQTLFELASYARSLEQRLSAIARQSPPSTSKANLSPPTVTSALAAAPLQEAYSPPSDTEDEAIVDIALSDPLRRFSMGDRKRVFYGKSSDMVFIKSALDIKNDYVGNKSQIQSAKRPEFWNVYPWQEIPKLPSPPLTFPSPTLAQLLVKHYFEDYNVHFPLLHRPTFERKFRDNLHLRDTQFGLLLLSVCAIGSRFIDINDPRVLGESVLEEEDGTGKQHSLGWKWYRQIGARAMRSEFPGRPDVSELQVICNCIMFAQATSAPEMCWILLGHGVRYALECGVHRRHFGGPKLSVEKEQWKRAFWILVCIDLFMSSFLGRPRATNPVDYDLDLPCPVDDEYWEHPDPEMAFKQPPGVPSKVAFWVQFVKLLDIFGFAQRTIYAVRKPETPSPDTGGGTSFDQKAVAELDQALNDWIDNIPYHLRWNPHMYQDNPIFFGQAIAMYAAYYWVQIQIHRPFIRLRDKGNRTMAYSSLAVCANAARSCAHVMSSMTQGEEGVPPFPSTQASVWLVKLLSMAEILLLLNIWGGKRLGITSDPARELGDVYKCLNVLRAYEKRWQITGRLCDIITELISVSDIDAAPSISQSLKRPHPPDEPTHEAPVESETQAIATASTAQNYDTPTFMNPPPVPEGEDSTMGWSYGLPLHTKDLSRLPIHGSTYDIFGGEQMSTDSQPMMSEADLSQIFSRRNDYGQFELDSGHSPASTQLDTGTLDLWSDTPGGDRWEDWGPYVASIDELLRSAPPT</sequence>
<dbReference type="Pfam" id="PF04082">
    <property type="entry name" value="Fungal_trans"/>
    <property type="match status" value="1"/>
</dbReference>
<dbReference type="Pfam" id="PF00172">
    <property type="entry name" value="Zn_clus"/>
    <property type="match status" value="1"/>
</dbReference>
<keyword evidence="2" id="KW-0539">Nucleus</keyword>
<evidence type="ECO:0000313" key="5">
    <source>
        <dbReference type="EMBL" id="ESK86706.1"/>
    </source>
</evidence>
<evidence type="ECO:0000313" key="6">
    <source>
        <dbReference type="Proteomes" id="UP000017559"/>
    </source>
</evidence>
<gene>
    <name evidence="5" type="ORF">Moror_10953</name>
</gene>
<dbReference type="AlphaFoldDB" id="V2X1Q9"/>
<dbReference type="EMBL" id="AWSO01000903">
    <property type="protein sequence ID" value="ESK86706.1"/>
    <property type="molecule type" value="Genomic_DNA"/>
</dbReference>
<dbReference type="InterPro" id="IPR001138">
    <property type="entry name" value="Zn2Cys6_DnaBD"/>
</dbReference>
<feature type="compositionally biased region" description="Basic and acidic residues" evidence="3">
    <location>
        <begin position="714"/>
        <end position="724"/>
    </location>
</feature>
<comment type="caution">
    <text evidence="5">The sequence shown here is derived from an EMBL/GenBank/DDBJ whole genome shotgun (WGS) entry which is preliminary data.</text>
</comment>
<dbReference type="OrthoDB" id="4456959at2759"/>
<dbReference type="InterPro" id="IPR050987">
    <property type="entry name" value="AtrR-like"/>
</dbReference>
<dbReference type="InterPro" id="IPR036864">
    <property type="entry name" value="Zn2-C6_fun-type_DNA-bd_sf"/>
</dbReference>
<evidence type="ECO:0000256" key="2">
    <source>
        <dbReference type="ARBA" id="ARBA00023242"/>
    </source>
</evidence>
<dbReference type="GO" id="GO:0000981">
    <property type="term" value="F:DNA-binding transcription factor activity, RNA polymerase II-specific"/>
    <property type="evidence" value="ECO:0007669"/>
    <property type="project" value="InterPro"/>
</dbReference>
<dbReference type="SMART" id="SM00066">
    <property type="entry name" value="GAL4"/>
    <property type="match status" value="1"/>
</dbReference>
<dbReference type="InterPro" id="IPR007219">
    <property type="entry name" value="XnlR_reg_dom"/>
</dbReference>
<dbReference type="CDD" id="cd00067">
    <property type="entry name" value="GAL4"/>
    <property type="match status" value="1"/>
</dbReference>
<evidence type="ECO:0000256" key="1">
    <source>
        <dbReference type="ARBA" id="ARBA00022723"/>
    </source>
</evidence>
<organism evidence="5 6">
    <name type="scientific">Moniliophthora roreri (strain MCA 2997)</name>
    <name type="common">Cocoa frosty pod rot fungus</name>
    <name type="synonym">Crinipellis roreri</name>
    <dbReference type="NCBI Taxonomy" id="1381753"/>
    <lineage>
        <taxon>Eukaryota</taxon>
        <taxon>Fungi</taxon>
        <taxon>Dikarya</taxon>
        <taxon>Basidiomycota</taxon>
        <taxon>Agaricomycotina</taxon>
        <taxon>Agaricomycetes</taxon>
        <taxon>Agaricomycetidae</taxon>
        <taxon>Agaricales</taxon>
        <taxon>Marasmiineae</taxon>
        <taxon>Marasmiaceae</taxon>
        <taxon>Moniliophthora</taxon>
    </lineage>
</organism>
<dbReference type="GO" id="GO:0006351">
    <property type="term" value="P:DNA-templated transcription"/>
    <property type="evidence" value="ECO:0007669"/>
    <property type="project" value="InterPro"/>
</dbReference>
<dbReference type="SUPFAM" id="SSF57701">
    <property type="entry name" value="Zn2/Cys6 DNA-binding domain"/>
    <property type="match status" value="1"/>
</dbReference>
<dbReference type="GO" id="GO:0008270">
    <property type="term" value="F:zinc ion binding"/>
    <property type="evidence" value="ECO:0007669"/>
    <property type="project" value="InterPro"/>
</dbReference>
<evidence type="ECO:0000256" key="3">
    <source>
        <dbReference type="SAM" id="MobiDB-lite"/>
    </source>
</evidence>
<feature type="region of interest" description="Disordered" evidence="3">
    <location>
        <begin position="706"/>
        <end position="726"/>
    </location>
</feature>
<protein>
    <recommendedName>
        <fullName evidence="4">Zn(2)-C6 fungal-type domain-containing protein</fullName>
    </recommendedName>
</protein>
<dbReference type="PANTHER" id="PTHR46910">
    <property type="entry name" value="TRANSCRIPTION FACTOR PDR1"/>
    <property type="match status" value="1"/>
</dbReference>
<keyword evidence="6" id="KW-1185">Reference proteome</keyword>
<feature type="compositionally biased region" description="Basic and acidic residues" evidence="3">
    <location>
        <begin position="90"/>
        <end position="99"/>
    </location>
</feature>
<dbReference type="CDD" id="cd12148">
    <property type="entry name" value="fungal_TF_MHR"/>
    <property type="match status" value="1"/>
</dbReference>
<feature type="region of interest" description="Disordered" evidence="3">
    <location>
        <begin position="66"/>
        <end position="101"/>
    </location>
</feature>
<dbReference type="SMART" id="SM00906">
    <property type="entry name" value="Fungal_trans"/>
    <property type="match status" value="1"/>
</dbReference>
<accession>V2X1Q9</accession>
<evidence type="ECO:0000259" key="4">
    <source>
        <dbReference type="PROSITE" id="PS50048"/>
    </source>
</evidence>
<dbReference type="HOGENOM" id="CLU_006019_0_1_1"/>
<name>V2X1Q9_MONRO</name>
<proteinExistence type="predicted"/>